<organism evidence="1 2">
    <name type="scientific">Pseudoflavonifractor capillosus ATCC 29799</name>
    <dbReference type="NCBI Taxonomy" id="411467"/>
    <lineage>
        <taxon>Bacteria</taxon>
        <taxon>Bacillati</taxon>
        <taxon>Bacillota</taxon>
        <taxon>Clostridia</taxon>
        <taxon>Eubacteriales</taxon>
        <taxon>Oscillospiraceae</taxon>
        <taxon>Pseudoflavonifractor</taxon>
    </lineage>
</organism>
<dbReference type="AlphaFoldDB" id="A6P1H1"/>
<proteinExistence type="predicted"/>
<accession>A6P1H1</accession>
<dbReference type="EMBL" id="AAXG02000047">
    <property type="protein sequence ID" value="EDM97863.1"/>
    <property type="molecule type" value="Genomic_DNA"/>
</dbReference>
<reference evidence="1 2" key="2">
    <citation type="submission" date="2007-06" db="EMBL/GenBank/DDBJ databases">
        <title>Draft genome sequence of Pseudoflavonifractor capillosus ATCC 29799.</title>
        <authorList>
            <person name="Sudarsanam P."/>
            <person name="Ley R."/>
            <person name="Guruge J."/>
            <person name="Turnbaugh P.J."/>
            <person name="Mahowald M."/>
            <person name="Liep D."/>
            <person name="Gordon J."/>
        </authorList>
    </citation>
    <scope>NUCLEOTIDE SEQUENCE [LARGE SCALE GENOMIC DNA]</scope>
    <source>
        <strain evidence="1 2">ATCC 29799</strain>
    </source>
</reference>
<sequence length="54" mass="6572">MEFLILYTKKQNMKNIKRYTRNTPKYCFLYVEKMQIKNVEDGSMTKIQNIIMSC</sequence>
<name>A6P1H1_9FIRM</name>
<gene>
    <name evidence="1" type="ORF">BACCAP_04338</name>
</gene>
<comment type="caution">
    <text evidence="1">The sequence shown here is derived from an EMBL/GenBank/DDBJ whole genome shotgun (WGS) entry which is preliminary data.</text>
</comment>
<protein>
    <submittedName>
        <fullName evidence="1">Uncharacterized protein</fullName>
    </submittedName>
</protein>
<dbReference type="STRING" id="411467.BACCAP_04338"/>
<evidence type="ECO:0000313" key="1">
    <source>
        <dbReference type="EMBL" id="EDM97863.1"/>
    </source>
</evidence>
<keyword evidence="2" id="KW-1185">Reference proteome</keyword>
<evidence type="ECO:0000313" key="2">
    <source>
        <dbReference type="Proteomes" id="UP000003639"/>
    </source>
</evidence>
<reference evidence="1 2" key="1">
    <citation type="submission" date="2007-04" db="EMBL/GenBank/DDBJ databases">
        <authorList>
            <person name="Fulton L."/>
            <person name="Clifton S."/>
            <person name="Fulton B."/>
            <person name="Xu J."/>
            <person name="Minx P."/>
            <person name="Pepin K.H."/>
            <person name="Johnson M."/>
            <person name="Thiruvilangam P."/>
            <person name="Bhonagiri V."/>
            <person name="Nash W.E."/>
            <person name="Mardis E.R."/>
            <person name="Wilson R.K."/>
        </authorList>
    </citation>
    <scope>NUCLEOTIDE SEQUENCE [LARGE SCALE GENOMIC DNA]</scope>
    <source>
        <strain evidence="1 2">ATCC 29799</strain>
    </source>
</reference>
<dbReference type="Proteomes" id="UP000003639">
    <property type="component" value="Unassembled WGS sequence"/>
</dbReference>